<evidence type="ECO:0000313" key="2">
    <source>
        <dbReference type="Proteomes" id="UP001153076"/>
    </source>
</evidence>
<sequence length="169" mass="18871">MCVVVGASTACFISTDVVRSMCTTSLTLLTLFTCVKRITLVLAFLHSTTYADASQWEVVTPKCLEQRNYVLVTLLFVSLDSGHDCEVFVIAFMDLLSIKVDGFEFDQDCVAHYRDGHPCIVLFSMHNTSYEIRQVITLLSVEYAMSGYLAGILNGARPRSRYCHIHNPG</sequence>
<accession>A0A9Q1GWN6</accession>
<comment type="caution">
    <text evidence="1">The sequence shown here is derived from an EMBL/GenBank/DDBJ whole genome shotgun (WGS) entry which is preliminary data.</text>
</comment>
<dbReference type="OrthoDB" id="1024009at2759"/>
<protein>
    <submittedName>
        <fullName evidence="1">Uncharacterized protein</fullName>
    </submittedName>
</protein>
<reference evidence="1" key="1">
    <citation type="submission" date="2022-04" db="EMBL/GenBank/DDBJ databases">
        <title>Carnegiea gigantea Genome sequencing and assembly v2.</title>
        <authorList>
            <person name="Copetti D."/>
            <person name="Sanderson M.J."/>
            <person name="Burquez A."/>
            <person name="Wojciechowski M.F."/>
        </authorList>
    </citation>
    <scope>NUCLEOTIDE SEQUENCE</scope>
    <source>
        <strain evidence="1">SGP5-SGP5p</strain>
        <tissue evidence="1">Aerial part</tissue>
    </source>
</reference>
<dbReference type="AlphaFoldDB" id="A0A9Q1GWN6"/>
<gene>
    <name evidence="1" type="ORF">Cgig2_012671</name>
</gene>
<name>A0A9Q1GWN6_9CARY</name>
<dbReference type="Proteomes" id="UP001153076">
    <property type="component" value="Unassembled WGS sequence"/>
</dbReference>
<proteinExistence type="predicted"/>
<keyword evidence="2" id="KW-1185">Reference proteome</keyword>
<dbReference type="EMBL" id="JAKOGI010001384">
    <property type="protein sequence ID" value="KAJ8425903.1"/>
    <property type="molecule type" value="Genomic_DNA"/>
</dbReference>
<evidence type="ECO:0000313" key="1">
    <source>
        <dbReference type="EMBL" id="KAJ8425903.1"/>
    </source>
</evidence>
<organism evidence="1 2">
    <name type="scientific">Carnegiea gigantea</name>
    <dbReference type="NCBI Taxonomy" id="171969"/>
    <lineage>
        <taxon>Eukaryota</taxon>
        <taxon>Viridiplantae</taxon>
        <taxon>Streptophyta</taxon>
        <taxon>Embryophyta</taxon>
        <taxon>Tracheophyta</taxon>
        <taxon>Spermatophyta</taxon>
        <taxon>Magnoliopsida</taxon>
        <taxon>eudicotyledons</taxon>
        <taxon>Gunneridae</taxon>
        <taxon>Pentapetalae</taxon>
        <taxon>Caryophyllales</taxon>
        <taxon>Cactineae</taxon>
        <taxon>Cactaceae</taxon>
        <taxon>Cactoideae</taxon>
        <taxon>Echinocereeae</taxon>
        <taxon>Carnegiea</taxon>
    </lineage>
</organism>